<reference evidence="2" key="1">
    <citation type="submission" date="2021-01" db="EMBL/GenBank/DDBJ databases">
        <authorList>
            <person name="Bezrukov I."/>
        </authorList>
    </citation>
    <scope>NUCLEOTIDE SEQUENCE</scope>
</reference>
<evidence type="ECO:0000313" key="3">
    <source>
        <dbReference type="Proteomes" id="UP000682877"/>
    </source>
</evidence>
<dbReference type="PANTHER" id="PTHR33623">
    <property type="entry name" value="OS04G0572500 PROTEIN"/>
    <property type="match status" value="1"/>
</dbReference>
<gene>
    <name evidence="2" type="ORF">AARE701A_LOCUS18701</name>
</gene>
<evidence type="ECO:0000256" key="1">
    <source>
        <dbReference type="SAM" id="MobiDB-lite"/>
    </source>
</evidence>
<feature type="compositionally biased region" description="Low complexity" evidence="1">
    <location>
        <begin position="180"/>
        <end position="195"/>
    </location>
</feature>
<dbReference type="EMBL" id="LR999457">
    <property type="protein sequence ID" value="CAE6181613.1"/>
    <property type="molecule type" value="Genomic_DNA"/>
</dbReference>
<evidence type="ECO:0000313" key="2">
    <source>
        <dbReference type="EMBL" id="CAE6181613.1"/>
    </source>
</evidence>
<name>A0A8S2AUN7_ARAAE</name>
<keyword evidence="3" id="KW-1185">Reference proteome</keyword>
<organism evidence="2 3">
    <name type="scientific">Arabidopsis arenosa</name>
    <name type="common">Sand rock-cress</name>
    <name type="synonym">Cardaminopsis arenosa</name>
    <dbReference type="NCBI Taxonomy" id="38785"/>
    <lineage>
        <taxon>Eukaryota</taxon>
        <taxon>Viridiplantae</taxon>
        <taxon>Streptophyta</taxon>
        <taxon>Embryophyta</taxon>
        <taxon>Tracheophyta</taxon>
        <taxon>Spermatophyta</taxon>
        <taxon>Magnoliopsida</taxon>
        <taxon>eudicotyledons</taxon>
        <taxon>Gunneridae</taxon>
        <taxon>Pentapetalae</taxon>
        <taxon>rosids</taxon>
        <taxon>malvids</taxon>
        <taxon>Brassicales</taxon>
        <taxon>Brassicaceae</taxon>
        <taxon>Camelineae</taxon>
        <taxon>Arabidopsis</taxon>
    </lineage>
</organism>
<dbReference type="Proteomes" id="UP000682877">
    <property type="component" value="Chromosome 7"/>
</dbReference>
<sequence length="454" mass="52147">MTSISSSDHRLPVSKKRLKPLMLRDFLLDDLSSCSSNGFKSFPRLLNAEIKRSGMFHHNRRITCGLAFTHAVHKASTALLTAVKLLPFPSSVKYPSRKRDSNKGLFSRSFWKKLSRRELNVDGENERRTDDREEEIQRCRSFADFLQESQDQLSDQIYYISPTDSFSGEATLSNDAVGDSSSFSSENSEVTQSSSEVVVVMRSGDCVGSHVSDGSSLNDNTEECMNEEKEQHSPISILDCPFEDDAITTPSHHKETDEKKLMRKSRRFESLVRLEPVDLEKRIEQYVGRQDYNSHIIETEGDQSEIRANRLFALVKSRTIEEGNQLLASHVVDNVLQDFFKENGNNETRDEDKLVKIVEEWVMRKQDEEYNMFMSWEVREKREIYVKEMKWGCINGDEKDPLSKYGVHGFPTIIFMNSTMIVAYRVAMYLKEPCMSSNLQEGAMNARALIHSKH</sequence>
<protein>
    <submittedName>
        <fullName evidence="2">Uncharacterized protein</fullName>
    </submittedName>
</protein>
<dbReference type="PANTHER" id="PTHR33623:SF4">
    <property type="entry name" value="DUF4378 DOMAIN-CONTAINING PROTEIN"/>
    <property type="match status" value="1"/>
</dbReference>
<feature type="region of interest" description="Disordered" evidence="1">
    <location>
        <begin position="170"/>
        <end position="195"/>
    </location>
</feature>
<proteinExistence type="predicted"/>
<accession>A0A8S2AUN7</accession>
<feature type="region of interest" description="Disordered" evidence="1">
    <location>
        <begin position="209"/>
        <end position="233"/>
    </location>
</feature>
<dbReference type="AlphaFoldDB" id="A0A8S2AUN7"/>